<reference evidence="1" key="1">
    <citation type="submission" date="2022-05" db="EMBL/GenBank/DDBJ databases">
        <title>Complete genome sequence of toluene-degrading Gulosibacter sediminis strain ACHW.36C.</title>
        <authorList>
            <person name="Wai A.C."/>
            <person name="Lai G.K."/>
            <person name="Griffin S.D."/>
            <person name="Leung F.C."/>
        </authorList>
    </citation>
    <scope>NUCLEOTIDE SEQUENCE [LARGE SCALE GENOMIC DNA]</scope>
    <source>
        <strain evidence="1">ACHW.36C</strain>
    </source>
</reference>
<sequence>MTRRLIAVALREPDKRPSEAALRLLHAASTAAEQLVVIYGGGKRPPAPEWQQIGELADSVWPVAKVESFGTTYQVLRQRVGKAALQELDEVLVLDDSLLGPIGADATFPGIRGDDQHGSTLVEPERGDGLEATELPYLTLRGSVFGDGRFWTAVDEIGGDFARFTTGLREAGFELSAIHPRVAENEHYFLRDSIIRLLGEGLEFIPWRTFTIDPMLNDRWGIVPRESYDLIAERGYSTELVWAKLLTAVPPRTWYTNLAMAEVLPTNVAPEAPVTLTTAVIAHIYYVDMAEELLELAARIPGRVRLIATAADEPRRAELEAQIGDDPRFESVEVRAVTSNLGRDITAFLVDCEDVLRDPEVDLVVKLHSKRSVQDPPSVSGWFRRHLFESLFASEQYVRNVYELFESEPQLGMVFAPTIHMGLPTLGHAWSLNRGPAEALAPRLGLTTPFDANTPLSPYGSMFIARRDALEPLLEANFSINEFPDAHEYRDGSLAHVLERLLSYVVFSKGYYAKTVTSPRIASVSEPQLEYKLASLSEYLPAYGFEQVQTLRGRGQTWPILYMIRRVLWVRAETKVPGAGRFMSRVFGGLRSLRSKLRR</sequence>
<name>A0ABY4MZG8_9MICO</name>
<evidence type="ECO:0000313" key="1">
    <source>
        <dbReference type="EMBL" id="UQN14398.1"/>
    </source>
</evidence>
<dbReference type="EMBL" id="CP097160">
    <property type="protein sequence ID" value="UQN14398.1"/>
    <property type="molecule type" value="Genomic_DNA"/>
</dbReference>
<dbReference type="InterPro" id="IPR007739">
    <property type="entry name" value="RgpF"/>
</dbReference>
<organism evidence="1">
    <name type="scientific">Gulosibacter sediminis</name>
    <dbReference type="NCBI Taxonomy" id="1729695"/>
    <lineage>
        <taxon>Bacteria</taxon>
        <taxon>Bacillati</taxon>
        <taxon>Actinomycetota</taxon>
        <taxon>Actinomycetes</taxon>
        <taxon>Micrococcales</taxon>
        <taxon>Microbacteriaceae</taxon>
        <taxon>Gulosibacter</taxon>
    </lineage>
</organism>
<gene>
    <name evidence="1" type="ORF">M3M28_10105</name>
</gene>
<protein>
    <submittedName>
        <fullName evidence="1">Rhamnan synthesis F family protein</fullName>
    </submittedName>
</protein>
<proteinExistence type="predicted"/>
<dbReference type="Pfam" id="PF05045">
    <property type="entry name" value="RgpF"/>
    <property type="match status" value="1"/>
</dbReference>
<accession>A0ABY4MZG8</accession>